<dbReference type="Pfam" id="PF16068">
    <property type="entry name" value="DUF4810"/>
    <property type="match status" value="1"/>
</dbReference>
<protein>
    <submittedName>
        <fullName evidence="1">DUF4810 domain-containing protein</fullName>
    </submittedName>
</protein>
<dbReference type="PIRSF" id="PIRSF020555">
    <property type="entry name" value="UCP020555"/>
    <property type="match status" value="1"/>
</dbReference>
<dbReference type="AlphaFoldDB" id="A0A346NHP7"/>
<dbReference type="Proteomes" id="UP000262073">
    <property type="component" value="Chromosome"/>
</dbReference>
<evidence type="ECO:0000313" key="2">
    <source>
        <dbReference type="Proteomes" id="UP000262073"/>
    </source>
</evidence>
<organism evidence="1 2">
    <name type="scientific">Salinimonas sediminis</name>
    <dbReference type="NCBI Taxonomy" id="2303538"/>
    <lineage>
        <taxon>Bacteria</taxon>
        <taxon>Pseudomonadati</taxon>
        <taxon>Pseudomonadota</taxon>
        <taxon>Gammaproteobacteria</taxon>
        <taxon>Alteromonadales</taxon>
        <taxon>Alteromonadaceae</taxon>
        <taxon>Alteromonas/Salinimonas group</taxon>
        <taxon>Salinimonas</taxon>
    </lineage>
</organism>
<dbReference type="EMBL" id="CP031769">
    <property type="protein sequence ID" value="AXR05054.1"/>
    <property type="molecule type" value="Genomic_DNA"/>
</dbReference>
<keyword evidence="2" id="KW-1185">Reference proteome</keyword>
<dbReference type="OrthoDB" id="9800218at2"/>
<proteinExistence type="predicted"/>
<gene>
    <name evidence="1" type="ORF">D0Y50_00920</name>
</gene>
<reference evidence="1 2" key="1">
    <citation type="submission" date="2018-08" db="EMBL/GenBank/DDBJ databases">
        <title>Salinimonas sediminis sp. nov., a piezophilic bacterium isolated from a deep-sea sediment sample from the New Britain Trench.</title>
        <authorList>
            <person name="Cao J."/>
        </authorList>
    </citation>
    <scope>NUCLEOTIDE SEQUENCE [LARGE SCALE GENOMIC DNA]</scope>
    <source>
        <strain evidence="1 2">N102</strain>
    </source>
</reference>
<dbReference type="InterPro" id="IPR014508">
    <property type="entry name" value="UCP020555_TPR-like"/>
</dbReference>
<dbReference type="KEGG" id="salm:D0Y50_00920"/>
<accession>A0A346NHP7</accession>
<dbReference type="RefSeq" id="WP_117315042.1">
    <property type="nucleotide sequence ID" value="NZ_CP031769.1"/>
</dbReference>
<sequence length="116" mass="12764">MHKVIITMALCAMVAGCTSTPPLYYYGDYNKAVYSYFKGAEVTPQEQIQALESTIQKAAARQQAIAPGVHAQLGMLYFETGNADRGTAELIQEKSLFPESAHYIDFLLDNRQGDAP</sequence>
<evidence type="ECO:0000313" key="1">
    <source>
        <dbReference type="EMBL" id="AXR05054.1"/>
    </source>
</evidence>
<dbReference type="PROSITE" id="PS51257">
    <property type="entry name" value="PROKAR_LIPOPROTEIN"/>
    <property type="match status" value="1"/>
</dbReference>
<name>A0A346NHP7_9ALTE</name>